<dbReference type="InterPro" id="IPR017871">
    <property type="entry name" value="ABC_transporter-like_CS"/>
</dbReference>
<evidence type="ECO:0000259" key="5">
    <source>
        <dbReference type="PROSITE" id="PS50893"/>
    </source>
</evidence>
<keyword evidence="2" id="KW-0997">Cell inner membrane</keyword>
<dbReference type="PANTHER" id="PTHR43038">
    <property type="entry name" value="ATP-BINDING CASSETTE, SUB-FAMILY H, MEMBER 1"/>
    <property type="match status" value="1"/>
</dbReference>
<sequence>MSEPIAEYAIDVHKLNKHFGMKHVVKDVSLQVARGEIFGFLGPNGSGKTTSIRMMCGLLTPDSGSGTCLGYDILTESAQIKRRVGYMTQRFSYWDDLSIRENLDFVARVYQMPNRKQAVQRALESLGLASRANQLTGALSGGWKQRLALAACMLHEPKLLLLDEPTAGVDPAARRDFWEELHTLAAQGISVLVSTHYMDEAERCHKLAYIAYGELLAQGTASEVVASQDLATWTITGERLAELSNRLRTMPGVDQTVVFGSALHVSGRDHRALDATVKQVTEGTAFAAAPLETGLEDVFIYMMGRTADNYGEPS</sequence>
<dbReference type="PROSITE" id="PS00211">
    <property type="entry name" value="ABC_TRANSPORTER_1"/>
    <property type="match status" value="1"/>
</dbReference>
<dbReference type="EMBL" id="CP040078">
    <property type="protein sequence ID" value="QCP54629.1"/>
    <property type="molecule type" value="Genomic_DNA"/>
</dbReference>
<dbReference type="InterPro" id="IPR003593">
    <property type="entry name" value="AAA+_ATPase"/>
</dbReference>
<organism evidence="6 7">
    <name type="scientific">Trinickia violacea</name>
    <dbReference type="NCBI Taxonomy" id="2571746"/>
    <lineage>
        <taxon>Bacteria</taxon>
        <taxon>Pseudomonadati</taxon>
        <taxon>Pseudomonadota</taxon>
        <taxon>Betaproteobacteria</taxon>
        <taxon>Burkholderiales</taxon>
        <taxon>Burkholderiaceae</taxon>
        <taxon>Trinickia</taxon>
    </lineage>
</organism>
<dbReference type="InterPro" id="IPR027417">
    <property type="entry name" value="P-loop_NTPase"/>
</dbReference>
<dbReference type="OrthoDB" id="9804819at2"/>
<gene>
    <name evidence="6" type="ORF">FAZ95_37820</name>
</gene>
<dbReference type="KEGG" id="tvl:FAZ95_37820"/>
<evidence type="ECO:0000313" key="7">
    <source>
        <dbReference type="Proteomes" id="UP000298656"/>
    </source>
</evidence>
<keyword evidence="3" id="KW-0547">Nucleotide-binding</keyword>
<dbReference type="AlphaFoldDB" id="A0A4P8J6G6"/>
<reference evidence="6 7" key="1">
    <citation type="submission" date="2019-05" db="EMBL/GenBank/DDBJ databases">
        <title>Burkholderia sp. DHOD12, isolated from subtropical forest soil.</title>
        <authorList>
            <person name="Gao Z.-H."/>
            <person name="Qiu L.-H."/>
        </authorList>
    </citation>
    <scope>NUCLEOTIDE SEQUENCE [LARGE SCALE GENOMIC DNA]</scope>
    <source>
        <strain evidence="6 7">DHOD12</strain>
    </source>
</reference>
<keyword evidence="4 6" id="KW-0067">ATP-binding</keyword>
<dbReference type="GO" id="GO:0005524">
    <property type="term" value="F:ATP binding"/>
    <property type="evidence" value="ECO:0007669"/>
    <property type="project" value="UniProtKB-KW"/>
</dbReference>
<protein>
    <submittedName>
        <fullName evidence="6">ABC transporter ATP-binding protein</fullName>
    </submittedName>
</protein>
<evidence type="ECO:0000256" key="1">
    <source>
        <dbReference type="ARBA" id="ARBA00022475"/>
    </source>
</evidence>
<dbReference type="PANTHER" id="PTHR43038:SF3">
    <property type="entry name" value="ABC TRANSPORTER G FAMILY MEMBER 20 ISOFORM X1"/>
    <property type="match status" value="1"/>
</dbReference>
<evidence type="ECO:0000256" key="2">
    <source>
        <dbReference type="ARBA" id="ARBA00022519"/>
    </source>
</evidence>
<evidence type="ECO:0000313" key="6">
    <source>
        <dbReference type="EMBL" id="QCP54629.1"/>
    </source>
</evidence>
<keyword evidence="7" id="KW-1185">Reference proteome</keyword>
<name>A0A4P8J6G6_9BURK</name>
<dbReference type="RefSeq" id="WP_137337387.1">
    <property type="nucleotide sequence ID" value="NZ_CP040078.1"/>
</dbReference>
<dbReference type="Proteomes" id="UP000298656">
    <property type="component" value="Chromosome 2"/>
</dbReference>
<dbReference type="SMART" id="SM00382">
    <property type="entry name" value="AAA"/>
    <property type="match status" value="1"/>
</dbReference>
<dbReference type="Pfam" id="PF00005">
    <property type="entry name" value="ABC_tran"/>
    <property type="match status" value="1"/>
</dbReference>
<keyword evidence="2" id="KW-0472">Membrane</keyword>
<evidence type="ECO:0000256" key="4">
    <source>
        <dbReference type="ARBA" id="ARBA00022840"/>
    </source>
</evidence>
<accession>A0A4P8J6G6</accession>
<evidence type="ECO:0000256" key="3">
    <source>
        <dbReference type="ARBA" id="ARBA00022741"/>
    </source>
</evidence>
<keyword evidence="1" id="KW-1003">Cell membrane</keyword>
<proteinExistence type="predicted"/>
<dbReference type="SUPFAM" id="SSF52540">
    <property type="entry name" value="P-loop containing nucleoside triphosphate hydrolases"/>
    <property type="match status" value="1"/>
</dbReference>
<feature type="domain" description="ABC transporter" evidence="5">
    <location>
        <begin position="10"/>
        <end position="237"/>
    </location>
</feature>
<dbReference type="GO" id="GO:0016887">
    <property type="term" value="F:ATP hydrolysis activity"/>
    <property type="evidence" value="ECO:0007669"/>
    <property type="project" value="InterPro"/>
</dbReference>
<dbReference type="InterPro" id="IPR003439">
    <property type="entry name" value="ABC_transporter-like_ATP-bd"/>
</dbReference>
<dbReference type="CDD" id="cd03230">
    <property type="entry name" value="ABC_DR_subfamily_A"/>
    <property type="match status" value="1"/>
</dbReference>
<dbReference type="Gene3D" id="3.40.50.300">
    <property type="entry name" value="P-loop containing nucleotide triphosphate hydrolases"/>
    <property type="match status" value="1"/>
</dbReference>
<dbReference type="PROSITE" id="PS50893">
    <property type="entry name" value="ABC_TRANSPORTER_2"/>
    <property type="match status" value="1"/>
</dbReference>